<name>A0A672U377_STRHB</name>
<keyword evidence="5" id="KW-0597">Phosphoprotein</keyword>
<dbReference type="PRINTS" id="PR00452">
    <property type="entry name" value="SH3DOMAIN"/>
</dbReference>
<protein>
    <submittedName>
        <fullName evidence="8">Src kinase associated phosphoprotein 2</fullName>
    </submittedName>
</protein>
<dbReference type="FunFam" id="2.30.30.40:FF:000097">
    <property type="entry name" value="Putative src kinase-associated phosphoprotein 2"/>
    <property type="match status" value="1"/>
</dbReference>
<dbReference type="CDD" id="cd12045">
    <property type="entry name" value="SH3_SKAP2"/>
    <property type="match status" value="1"/>
</dbReference>
<feature type="domain" description="SH3" evidence="7">
    <location>
        <begin position="87"/>
        <end position="148"/>
    </location>
</feature>
<dbReference type="Pfam" id="PF00018">
    <property type="entry name" value="SH3_1"/>
    <property type="match status" value="1"/>
</dbReference>
<dbReference type="SMART" id="SM00326">
    <property type="entry name" value="SH3"/>
    <property type="match status" value="1"/>
</dbReference>
<reference evidence="8 9" key="1">
    <citation type="submission" date="2019-11" db="EMBL/GenBank/DDBJ databases">
        <title>Strigops habroptila (kakapo) genome, bStrHab1, primary haplotype, v2.</title>
        <authorList>
            <person name="Jarvis E.D."/>
            <person name="Howard J."/>
            <person name="Rhie A."/>
            <person name="Phillippy A."/>
            <person name="Korlach J."/>
            <person name="Digby A."/>
            <person name="Iorns D."/>
            <person name="Eason D."/>
            <person name="Robertson B."/>
            <person name="Raemaekers T."/>
            <person name="Howe K."/>
            <person name="Lewin H."/>
            <person name="Damas J."/>
            <person name="Hastie A."/>
            <person name="Tracey A."/>
            <person name="Chow W."/>
            <person name="Fedrigo O."/>
        </authorList>
    </citation>
    <scope>NUCLEOTIDE SEQUENCE [LARGE SCALE GENOMIC DNA]</scope>
</reference>
<comment type="similarity">
    <text evidence="2">Belongs to the SKAP family.</text>
</comment>
<dbReference type="SUPFAM" id="SSF50044">
    <property type="entry name" value="SH3-domain"/>
    <property type="match status" value="1"/>
</dbReference>
<evidence type="ECO:0000256" key="3">
    <source>
        <dbReference type="ARBA" id="ARBA00022443"/>
    </source>
</evidence>
<organism evidence="8 9">
    <name type="scientific">Strigops habroptila</name>
    <name type="common">Kakapo</name>
    <dbReference type="NCBI Taxonomy" id="2489341"/>
    <lineage>
        <taxon>Eukaryota</taxon>
        <taxon>Metazoa</taxon>
        <taxon>Chordata</taxon>
        <taxon>Craniata</taxon>
        <taxon>Vertebrata</taxon>
        <taxon>Euteleostomi</taxon>
        <taxon>Archelosauria</taxon>
        <taxon>Archosauria</taxon>
        <taxon>Dinosauria</taxon>
        <taxon>Saurischia</taxon>
        <taxon>Theropoda</taxon>
        <taxon>Coelurosauria</taxon>
        <taxon>Aves</taxon>
        <taxon>Neognathae</taxon>
        <taxon>Neoaves</taxon>
        <taxon>Telluraves</taxon>
        <taxon>Australaves</taxon>
        <taxon>Psittaciformes</taxon>
        <taxon>Psittacidae</taxon>
        <taxon>Strigops</taxon>
    </lineage>
</organism>
<reference evidence="8" key="3">
    <citation type="submission" date="2025-09" db="UniProtKB">
        <authorList>
            <consortium name="Ensembl"/>
        </authorList>
    </citation>
    <scope>IDENTIFICATION</scope>
</reference>
<keyword evidence="4" id="KW-0963">Cytoplasm</keyword>
<dbReference type="PANTHER" id="PTHR15129">
    <property type="entry name" value="SRC-ASSOCIATED ADAPTOR PROTEIN"/>
    <property type="match status" value="1"/>
</dbReference>
<keyword evidence="3 6" id="KW-0728">SH3 domain</keyword>
<dbReference type="Gene3D" id="2.30.30.40">
    <property type="entry name" value="SH3 Domains"/>
    <property type="match status" value="1"/>
</dbReference>
<evidence type="ECO:0000256" key="1">
    <source>
        <dbReference type="ARBA" id="ARBA00004496"/>
    </source>
</evidence>
<proteinExistence type="inferred from homology"/>
<sequence length="149" mass="16655">MGGGSHRNNNVPTSVQMQNSKQGLQSGNVECGFQTDAGCNSCQLRCPFGVSFAVMCFAEEHIPSKAEVPRKLSQEKVTTVSDNKNTDYANFYQGLWDCTGDVPDELTFKRGDVIYILSKEYNRFGWWVGEMKGTIGLVPKAYIMEMYDI</sequence>
<keyword evidence="9" id="KW-1185">Reference proteome</keyword>
<dbReference type="PROSITE" id="PS50002">
    <property type="entry name" value="SH3"/>
    <property type="match status" value="1"/>
</dbReference>
<evidence type="ECO:0000313" key="9">
    <source>
        <dbReference type="Proteomes" id="UP000472266"/>
    </source>
</evidence>
<dbReference type="PANTHER" id="PTHR15129:SF2">
    <property type="entry name" value="SRC KINASE-ASSOCIATED PHOSPHOPROTEIN 2"/>
    <property type="match status" value="1"/>
</dbReference>
<dbReference type="GO" id="GO:0005737">
    <property type="term" value="C:cytoplasm"/>
    <property type="evidence" value="ECO:0007669"/>
    <property type="project" value="UniProtKB-SubCell"/>
</dbReference>
<evidence type="ECO:0000256" key="4">
    <source>
        <dbReference type="ARBA" id="ARBA00022490"/>
    </source>
</evidence>
<evidence type="ECO:0000259" key="7">
    <source>
        <dbReference type="PROSITE" id="PS50002"/>
    </source>
</evidence>
<dbReference type="GO" id="GO:0005886">
    <property type="term" value="C:plasma membrane"/>
    <property type="evidence" value="ECO:0007669"/>
    <property type="project" value="TreeGrafter"/>
</dbReference>
<reference evidence="8" key="2">
    <citation type="submission" date="2025-08" db="UniProtKB">
        <authorList>
            <consortium name="Ensembl"/>
        </authorList>
    </citation>
    <scope>IDENTIFICATION</scope>
</reference>
<dbReference type="InterPro" id="IPR036028">
    <property type="entry name" value="SH3-like_dom_sf"/>
</dbReference>
<dbReference type="InterPro" id="IPR001452">
    <property type="entry name" value="SH3_domain"/>
</dbReference>
<evidence type="ECO:0000313" key="8">
    <source>
        <dbReference type="Ensembl" id="ENSSHBP00005009316.1"/>
    </source>
</evidence>
<dbReference type="Ensembl" id="ENSSHBT00005011215.1">
    <property type="protein sequence ID" value="ENSSHBP00005009316.1"/>
    <property type="gene ID" value="ENSSHBG00005008089.1"/>
</dbReference>
<dbReference type="AlphaFoldDB" id="A0A672U377"/>
<dbReference type="Proteomes" id="UP000472266">
    <property type="component" value="Chromosome 1"/>
</dbReference>
<gene>
    <name evidence="8" type="primary">SKAP2</name>
</gene>
<evidence type="ECO:0000256" key="6">
    <source>
        <dbReference type="PROSITE-ProRule" id="PRU00192"/>
    </source>
</evidence>
<comment type="subcellular location">
    <subcellularLocation>
        <location evidence="1">Cytoplasm</location>
    </subcellularLocation>
</comment>
<accession>A0A672U377</accession>
<dbReference type="InterPro" id="IPR037781">
    <property type="entry name" value="SKAP_fam"/>
</dbReference>
<dbReference type="GeneTree" id="ENSGT00390000017856"/>
<evidence type="ECO:0000256" key="5">
    <source>
        <dbReference type="ARBA" id="ARBA00022553"/>
    </source>
</evidence>
<evidence type="ECO:0000256" key="2">
    <source>
        <dbReference type="ARBA" id="ARBA00005864"/>
    </source>
</evidence>